<reference evidence="2 3" key="1">
    <citation type="submission" date="2020-08" db="EMBL/GenBank/DDBJ databases">
        <title>Genomic Encyclopedia of Type Strains, Phase IV (KMG-IV): sequencing the most valuable type-strain genomes for metagenomic binning, comparative biology and taxonomic classification.</title>
        <authorList>
            <person name="Goeker M."/>
        </authorList>
    </citation>
    <scope>NUCLEOTIDE SEQUENCE [LARGE SCALE GENOMIC DNA]</scope>
    <source>
        <strain evidence="2 3">DSM 17976</strain>
    </source>
</reference>
<comment type="caution">
    <text evidence="2">The sequence shown here is derived from an EMBL/GenBank/DDBJ whole genome shotgun (WGS) entry which is preliminary data.</text>
</comment>
<evidence type="ECO:0000313" key="2">
    <source>
        <dbReference type="EMBL" id="MBB3837774.1"/>
    </source>
</evidence>
<name>A0A7W5ZJ19_9BACT</name>
<organism evidence="2 3">
    <name type="scientific">Runella defluvii</name>
    <dbReference type="NCBI Taxonomy" id="370973"/>
    <lineage>
        <taxon>Bacteria</taxon>
        <taxon>Pseudomonadati</taxon>
        <taxon>Bacteroidota</taxon>
        <taxon>Cytophagia</taxon>
        <taxon>Cytophagales</taxon>
        <taxon>Spirosomataceae</taxon>
        <taxon>Runella</taxon>
    </lineage>
</organism>
<dbReference type="AlphaFoldDB" id="A0A7W5ZJ19"/>
<evidence type="ECO:0000256" key="1">
    <source>
        <dbReference type="SAM" id="SignalP"/>
    </source>
</evidence>
<feature type="signal peptide" evidence="1">
    <location>
        <begin position="1"/>
        <end position="18"/>
    </location>
</feature>
<proteinExistence type="predicted"/>
<keyword evidence="1" id="KW-0732">Signal</keyword>
<dbReference type="EMBL" id="JACIBY010000003">
    <property type="protein sequence ID" value="MBB3837774.1"/>
    <property type="molecule type" value="Genomic_DNA"/>
</dbReference>
<dbReference type="RefSeq" id="WP_183972586.1">
    <property type="nucleotide sequence ID" value="NZ_JACIBY010000003.1"/>
</dbReference>
<protein>
    <submittedName>
        <fullName evidence="2">Uncharacterized protein</fullName>
    </submittedName>
</protein>
<sequence>MKYKPLLLLLFFSSPLYAQVWQWSVKVKGYKHPEINDNPTAFLWIPENCKEVKGVVVGMHNMIEEGILENTKFRQSMRDIGFATVWVTPGLDMVFDFNKGAGGTFETMMKQLADVSGYTELTTAPTVPIGHSAHASFPWNFGAWNPARTLAIISIKGDSPLTHLTGSGKPNPDWGTRTVEGIPSLFIMSEVEWWEERVQPGFNYVKKHPKTPITFFADAGHGHFDYNQRMVDYIAFFIKKAANYRLSKNGLRFIDPQQGWLIDRWRPNAPPTVSPAPYSQFTGDKSVASWCFDREMAQVTEAYYALPRGKKNQYLGFIQNGDTLKPSKSHGQFSLTFKPANDGITFYLKPFFTDTSKLIPASQHATSSLTIDRICGPVQKINDTTFRLSFYRMGFLNPKRSNAIWLLAHNEGDERFKSVIQQIELKFPIKNTQGTAQKIDFETIPNPSKTQKSIPLHAKSSASLPIYFYVKEGPAFISGNQLVFTKIPPKTKYPVKITVVAWQYGQRGQIQSAEPVEQSFLLHQH</sequence>
<accession>A0A7W5ZJ19</accession>
<gene>
    <name evidence="2" type="ORF">FHS57_001771</name>
</gene>
<feature type="chain" id="PRO_5031371946" evidence="1">
    <location>
        <begin position="19"/>
        <end position="525"/>
    </location>
</feature>
<dbReference type="Proteomes" id="UP000541352">
    <property type="component" value="Unassembled WGS sequence"/>
</dbReference>
<evidence type="ECO:0000313" key="3">
    <source>
        <dbReference type="Proteomes" id="UP000541352"/>
    </source>
</evidence>
<keyword evidence="3" id="KW-1185">Reference proteome</keyword>